<evidence type="ECO:0000313" key="14">
    <source>
        <dbReference type="Proteomes" id="UP001567538"/>
    </source>
</evidence>
<feature type="compositionally biased region" description="Polar residues" evidence="10">
    <location>
        <begin position="1"/>
        <end position="27"/>
    </location>
</feature>
<dbReference type="PANTHER" id="PTHR13989">
    <property type="entry name" value="REPLICATION PROTEIN A-RELATED"/>
    <property type="match status" value="1"/>
</dbReference>
<evidence type="ECO:0000256" key="6">
    <source>
        <dbReference type="ARBA" id="ARBA00023172"/>
    </source>
</evidence>
<dbReference type="GO" id="GO:0005634">
    <property type="term" value="C:nucleus"/>
    <property type="evidence" value="ECO:0007669"/>
    <property type="project" value="UniProtKB-SubCell"/>
</dbReference>
<evidence type="ECO:0000256" key="7">
    <source>
        <dbReference type="ARBA" id="ARBA00023204"/>
    </source>
</evidence>
<dbReference type="InterPro" id="IPR040260">
    <property type="entry name" value="RFA2-like"/>
</dbReference>
<dbReference type="InterPro" id="IPR014646">
    <property type="entry name" value="Rfa2/RPA32"/>
</dbReference>
<dbReference type="Proteomes" id="UP001567538">
    <property type="component" value="Unassembled WGS sequence"/>
</dbReference>
<evidence type="ECO:0000256" key="8">
    <source>
        <dbReference type="ARBA" id="ARBA00023242"/>
    </source>
</evidence>
<name>A0ABD1FQE4_SALDI</name>
<feature type="region of interest" description="Disordered" evidence="10">
    <location>
        <begin position="1"/>
        <end position="36"/>
    </location>
</feature>
<dbReference type="InterPro" id="IPR036388">
    <property type="entry name" value="WH-like_DNA-bd_sf"/>
</dbReference>
<evidence type="ECO:0000256" key="5">
    <source>
        <dbReference type="ARBA" id="ARBA00023125"/>
    </source>
</evidence>
<dbReference type="Gene3D" id="2.40.50.140">
    <property type="entry name" value="Nucleic acid-binding proteins"/>
    <property type="match status" value="1"/>
</dbReference>
<dbReference type="Gene3D" id="1.10.10.10">
    <property type="entry name" value="Winged helix-like DNA-binding domain superfamily/Winged helix DNA-binding domain"/>
    <property type="match status" value="1"/>
</dbReference>
<dbReference type="InterPro" id="IPR004365">
    <property type="entry name" value="NA-bd_OB_tRNA"/>
</dbReference>
<feature type="domain" description="OB" evidence="11">
    <location>
        <begin position="66"/>
        <end position="139"/>
    </location>
</feature>
<reference evidence="13 14" key="1">
    <citation type="submission" date="2024-06" db="EMBL/GenBank/DDBJ databases">
        <title>A chromosome level genome sequence of Diviner's sage (Salvia divinorum).</title>
        <authorList>
            <person name="Ford S.A."/>
            <person name="Ro D.-K."/>
            <person name="Ness R.W."/>
            <person name="Phillips M.A."/>
        </authorList>
    </citation>
    <scope>NUCLEOTIDE SEQUENCE [LARGE SCALE GENOMIC DNA]</scope>
    <source>
        <strain evidence="13">SAF-2024a</strain>
        <tissue evidence="13">Leaf</tissue>
    </source>
</reference>
<keyword evidence="14" id="KW-1185">Reference proteome</keyword>
<dbReference type="SUPFAM" id="SSF46785">
    <property type="entry name" value="Winged helix' DNA-binding domain"/>
    <property type="match status" value="1"/>
</dbReference>
<dbReference type="FunFam" id="2.40.50.140:FF:000184">
    <property type="entry name" value="replication protein A 32 kDa subunit A-like"/>
    <property type="match status" value="1"/>
</dbReference>
<dbReference type="SUPFAM" id="SSF50249">
    <property type="entry name" value="Nucleic acid-binding proteins"/>
    <property type="match status" value="1"/>
</dbReference>
<dbReference type="InterPro" id="IPR036390">
    <property type="entry name" value="WH_DNA-bd_sf"/>
</dbReference>
<protein>
    <submittedName>
        <fullName evidence="13">Replication protein A 32 kDa subunit A-like</fullName>
    </submittedName>
</protein>
<accession>A0ABD1FQE4</accession>
<feature type="domain" description="Replication protein A C-terminal" evidence="12">
    <location>
        <begin position="161"/>
        <end position="258"/>
    </location>
</feature>
<gene>
    <name evidence="13" type="ORF">AAHA92_31449</name>
</gene>
<comment type="similarity">
    <text evidence="2">Belongs to the replication factor A protein 2 family.</text>
</comment>
<dbReference type="InterPro" id="IPR012340">
    <property type="entry name" value="NA-bd_OB-fold"/>
</dbReference>
<sequence>MMFESSQFDSTPSFVSSQTADPSPSSAKTRDAQPMHPVTVKQIVEASSSDGDKSNFLIDGVSVYNVKLVGMVFDKTARVTDVSFVIDDGTGRIGCKRWVNDAQDTQEVEELTDGIYVRVHGHLSSYKGNKEIVLYAIRPVKDYNEIAYHFIECAHAHCSNTKLQKNGSVTLASSTATTPNNGQQAISSSQVSQDYSMDGLGSIGKLVLDYLQLPTSSAKEEGIHRNEIAQKLKISQEKIIEAMESLESEGLVYSTIDECHYKPVSA</sequence>
<comment type="caution">
    <text evidence="13">The sequence shown here is derived from an EMBL/GenBank/DDBJ whole genome shotgun (WGS) entry which is preliminary data.</text>
</comment>
<dbReference type="Pfam" id="PF08784">
    <property type="entry name" value="RPA_C"/>
    <property type="match status" value="1"/>
</dbReference>
<dbReference type="CDD" id="cd04478">
    <property type="entry name" value="RPA2_DBD_D"/>
    <property type="match status" value="1"/>
</dbReference>
<comment type="function">
    <text evidence="9">Component of the replication protein A complex (RPA) required for DNA recombination, repair and replication. The activity of RPA is mediated by single-stranded DNA binding and protein interactions. Required fo cell division in meristems. Involved in the maintenance of transcriptional epigenetic gene silencing (TGS) at specific loci (including some transposons) by regulating histone H3 acetylation, 'Lys-4' and 'Lys-9' methylation.</text>
</comment>
<evidence type="ECO:0000256" key="9">
    <source>
        <dbReference type="ARBA" id="ARBA00057177"/>
    </source>
</evidence>
<evidence type="ECO:0000259" key="11">
    <source>
        <dbReference type="Pfam" id="PF01336"/>
    </source>
</evidence>
<evidence type="ECO:0000256" key="3">
    <source>
        <dbReference type="ARBA" id="ARBA00022705"/>
    </source>
</evidence>
<dbReference type="EMBL" id="JBEAFC010000013">
    <property type="protein sequence ID" value="KAL1534046.1"/>
    <property type="molecule type" value="Genomic_DNA"/>
</dbReference>
<organism evidence="13 14">
    <name type="scientific">Salvia divinorum</name>
    <name type="common">Maria pastora</name>
    <name type="synonym">Diviner's sage</name>
    <dbReference type="NCBI Taxonomy" id="28513"/>
    <lineage>
        <taxon>Eukaryota</taxon>
        <taxon>Viridiplantae</taxon>
        <taxon>Streptophyta</taxon>
        <taxon>Embryophyta</taxon>
        <taxon>Tracheophyta</taxon>
        <taxon>Spermatophyta</taxon>
        <taxon>Magnoliopsida</taxon>
        <taxon>eudicotyledons</taxon>
        <taxon>Gunneridae</taxon>
        <taxon>Pentapetalae</taxon>
        <taxon>asterids</taxon>
        <taxon>lamiids</taxon>
        <taxon>Lamiales</taxon>
        <taxon>Lamiaceae</taxon>
        <taxon>Nepetoideae</taxon>
        <taxon>Mentheae</taxon>
        <taxon>Salviinae</taxon>
        <taxon>Salvia</taxon>
        <taxon>Salvia subgen. Calosphace</taxon>
    </lineage>
</organism>
<evidence type="ECO:0000256" key="2">
    <source>
        <dbReference type="ARBA" id="ARBA00007815"/>
    </source>
</evidence>
<dbReference type="PIRSF" id="PIRSF036949">
    <property type="entry name" value="RPA32"/>
    <property type="match status" value="1"/>
</dbReference>
<evidence type="ECO:0000256" key="1">
    <source>
        <dbReference type="ARBA" id="ARBA00004123"/>
    </source>
</evidence>
<dbReference type="GO" id="GO:0006310">
    <property type="term" value="P:DNA recombination"/>
    <property type="evidence" value="ECO:0007669"/>
    <property type="project" value="UniProtKB-KW"/>
</dbReference>
<evidence type="ECO:0000313" key="13">
    <source>
        <dbReference type="EMBL" id="KAL1534046.1"/>
    </source>
</evidence>
<evidence type="ECO:0000256" key="4">
    <source>
        <dbReference type="ARBA" id="ARBA00022763"/>
    </source>
</evidence>
<comment type="subcellular location">
    <subcellularLocation>
        <location evidence="1">Nucleus</location>
    </subcellularLocation>
</comment>
<dbReference type="Pfam" id="PF01336">
    <property type="entry name" value="tRNA_anti-codon"/>
    <property type="match status" value="1"/>
</dbReference>
<keyword evidence="5" id="KW-0238">DNA-binding</keyword>
<keyword evidence="6" id="KW-0233">DNA recombination</keyword>
<dbReference type="FunFam" id="1.10.10.10:FF:000168">
    <property type="entry name" value="Replication protein A 32 kDa subunit"/>
    <property type="match status" value="1"/>
</dbReference>
<dbReference type="PANTHER" id="PTHR13989:SF46">
    <property type="entry name" value="REPLICATION PROTEIN A 32 KDA SUBUNIT A-LIKE"/>
    <property type="match status" value="1"/>
</dbReference>
<keyword evidence="4" id="KW-0227">DNA damage</keyword>
<evidence type="ECO:0000256" key="10">
    <source>
        <dbReference type="SAM" id="MobiDB-lite"/>
    </source>
</evidence>
<dbReference type="GO" id="GO:0006281">
    <property type="term" value="P:DNA repair"/>
    <property type="evidence" value="ECO:0007669"/>
    <property type="project" value="UniProtKB-KW"/>
</dbReference>
<keyword evidence="8" id="KW-0539">Nucleus</keyword>
<evidence type="ECO:0000259" key="12">
    <source>
        <dbReference type="Pfam" id="PF08784"/>
    </source>
</evidence>
<proteinExistence type="inferred from homology"/>
<dbReference type="AlphaFoldDB" id="A0ABD1FQE4"/>
<dbReference type="GO" id="GO:0003677">
    <property type="term" value="F:DNA binding"/>
    <property type="evidence" value="ECO:0007669"/>
    <property type="project" value="UniProtKB-KW"/>
</dbReference>
<keyword evidence="3" id="KW-0235">DNA replication</keyword>
<dbReference type="GO" id="GO:0006260">
    <property type="term" value="P:DNA replication"/>
    <property type="evidence" value="ECO:0007669"/>
    <property type="project" value="UniProtKB-KW"/>
</dbReference>
<keyword evidence="7" id="KW-0234">DNA repair</keyword>
<dbReference type="InterPro" id="IPR014892">
    <property type="entry name" value="RPA_C"/>
</dbReference>